<evidence type="ECO:0000313" key="2">
    <source>
        <dbReference type="EMBL" id="AXX92519.1"/>
    </source>
</evidence>
<evidence type="ECO:0000313" key="4">
    <source>
        <dbReference type="Proteomes" id="UP000221222"/>
    </source>
</evidence>
<dbReference type="Proteomes" id="UP000221222">
    <property type="component" value="Unassembled WGS sequence"/>
</dbReference>
<evidence type="ECO:0000313" key="5">
    <source>
        <dbReference type="Proteomes" id="UP000262712"/>
    </source>
</evidence>
<keyword evidence="1" id="KW-1133">Transmembrane helix</keyword>
<keyword evidence="4" id="KW-1185">Reference proteome</keyword>
<reference evidence="2 5" key="2">
    <citation type="submission" date="2018-08" db="EMBL/GenBank/DDBJ databases">
        <title>Complete genome of the Arcobacter molluscorum type strain LMG 25693.</title>
        <authorList>
            <person name="Miller W.G."/>
            <person name="Yee E."/>
            <person name="Bono J.L."/>
        </authorList>
    </citation>
    <scope>NUCLEOTIDE SEQUENCE [LARGE SCALE GENOMIC DNA]</scope>
    <source>
        <strain evidence="2 5">CECT 7696</strain>
    </source>
</reference>
<dbReference type="Proteomes" id="UP000262712">
    <property type="component" value="Chromosome"/>
</dbReference>
<dbReference type="EMBL" id="CP032098">
    <property type="protein sequence ID" value="AXX92519.1"/>
    <property type="molecule type" value="Genomic_DNA"/>
</dbReference>
<protein>
    <recommendedName>
        <fullName evidence="6">Nitrous oxide reductase accessory protein NosL</fullName>
    </recommendedName>
</protein>
<accession>A0A2G1DGI7</accession>
<evidence type="ECO:0008006" key="6">
    <source>
        <dbReference type="Google" id="ProtNLM"/>
    </source>
</evidence>
<evidence type="ECO:0000313" key="3">
    <source>
        <dbReference type="EMBL" id="PHO17612.1"/>
    </source>
</evidence>
<organism evidence="3 4">
    <name type="scientific">Malaciobacter molluscorum LMG 25693</name>
    <dbReference type="NCBI Taxonomy" id="870501"/>
    <lineage>
        <taxon>Bacteria</taxon>
        <taxon>Pseudomonadati</taxon>
        <taxon>Campylobacterota</taxon>
        <taxon>Epsilonproteobacteria</taxon>
        <taxon>Campylobacterales</taxon>
        <taxon>Arcobacteraceae</taxon>
        <taxon>Malaciobacter</taxon>
    </lineage>
</organism>
<dbReference type="RefSeq" id="WP_099342825.1">
    <property type="nucleotide sequence ID" value="NZ_CP032098.1"/>
</dbReference>
<gene>
    <name evidence="2" type="ORF">AMOL_1550</name>
    <name evidence="3" type="ORF">CPU12_09225</name>
</gene>
<dbReference type="AlphaFoldDB" id="A0A2G1DGI7"/>
<sequence>MKKLIPLLSIFIIIAIVIVIFISMSEQKKMVVIHTGNYDKKPIDIELHHFQDSQCGMTIESKINSVQVVAPDGRTWFFDDMGCMSKWYEHIKFKNEAVIWVYATDTKKYIDGRKAWYTRVANTPMHYGFGAYEKKQDGFIDFNQVILHMIRGENLTNPYIKQKLLGNK</sequence>
<dbReference type="SUPFAM" id="SSF160387">
    <property type="entry name" value="NosL/MerB-like"/>
    <property type="match status" value="1"/>
</dbReference>
<dbReference type="KEGG" id="amol:AMOL_1550"/>
<reference evidence="3 4" key="1">
    <citation type="submission" date="2017-09" db="EMBL/GenBank/DDBJ databases">
        <title>Arcobacter canalis sp. nov., a new species isolated from a water canal contaminated with urban sewage.</title>
        <authorList>
            <person name="Perez-Cataluna A."/>
            <person name="Salas-Masso N."/>
            <person name="Figueras M.J."/>
        </authorList>
    </citation>
    <scope>NUCLEOTIDE SEQUENCE [LARGE SCALE GENOMIC DNA]</scope>
    <source>
        <strain evidence="3 4">F98-3</strain>
    </source>
</reference>
<feature type="transmembrane region" description="Helical" evidence="1">
    <location>
        <begin position="6"/>
        <end position="24"/>
    </location>
</feature>
<evidence type="ECO:0000256" key="1">
    <source>
        <dbReference type="SAM" id="Phobius"/>
    </source>
</evidence>
<name>A0A2G1DGI7_9BACT</name>
<dbReference type="EMBL" id="NXFY01000014">
    <property type="protein sequence ID" value="PHO17612.1"/>
    <property type="molecule type" value="Genomic_DNA"/>
</dbReference>
<keyword evidence="1" id="KW-0472">Membrane</keyword>
<proteinExistence type="predicted"/>
<keyword evidence="1" id="KW-0812">Transmembrane</keyword>